<dbReference type="InterPro" id="IPR004147">
    <property type="entry name" value="ABC1_dom"/>
</dbReference>
<evidence type="ECO:0000256" key="1">
    <source>
        <dbReference type="ARBA" id="ARBA00009670"/>
    </source>
</evidence>
<dbReference type="GO" id="GO:0016301">
    <property type="term" value="F:kinase activity"/>
    <property type="evidence" value="ECO:0007669"/>
    <property type="project" value="UniProtKB-KW"/>
</dbReference>
<dbReference type="CDD" id="cd05121">
    <property type="entry name" value="ABC1_ADCK3-like"/>
    <property type="match status" value="1"/>
</dbReference>
<dbReference type="InterPro" id="IPR050154">
    <property type="entry name" value="UbiB_kinase"/>
</dbReference>
<reference evidence="3 4" key="1">
    <citation type="submission" date="2021-08" db="EMBL/GenBank/DDBJ databases">
        <title>Streptomyces sp. PTM05 isolated from lichen.</title>
        <authorList>
            <person name="Somphong A."/>
            <person name="Phongsopitanun W."/>
            <person name="Tanasupawat S."/>
        </authorList>
    </citation>
    <scope>NUCLEOTIDE SEQUENCE [LARGE SCALE GENOMIC DNA]</scope>
    <source>
        <strain evidence="3 4">Ptm05</strain>
    </source>
</reference>
<keyword evidence="4" id="KW-1185">Reference proteome</keyword>
<dbReference type="SUPFAM" id="SSF56112">
    <property type="entry name" value="Protein kinase-like (PK-like)"/>
    <property type="match status" value="1"/>
</dbReference>
<comment type="similarity">
    <text evidence="1">Belongs to the protein kinase superfamily. ADCK protein kinase family.</text>
</comment>
<sequence length="510" mass="55914">MIPERGRLLLVVGSELLAGELRAAVGHRGTDAGADSELGASRERARRVRAALERLGPLYVKVGQVLSTREDLVPPALASEFERLHDQATPYPFDRMSTVLEQDLGSHWRERFKDFDTLRPLGCASLAQAYAATLSDGRPVVVKVQRPGIARLMASDMRLLRLVTRGVSKRFPLMSETIDLNAMLSVIFEAMRHELDLTLEAANMDEARTTVGDIAGIQVPDVVHATPRVLIQQRAPGTSVRDADPSAFAVEERERIGTSLLAFMYQGYFIDHRFHADPHPGNVFVCPGGPTTLIDWGMVGRIDRHLSSSLMMTLLGLANNDAHAVARSWAEMGRPTPWADLSGFEQDMATVVPKLASIPLNRLRFGASLAALLRHSTRRGIQTNPMIGLLGKSFANIEGTVRYIAPQLSATDVLVDQADRVLAAHALRSLSQQQLSYTALQILSGLETLLPHARAVTRSLSSGELTVQQAPVTRAFSLVGHRTSTRVKRAERHLLGAAALAWYFSRTGRR</sequence>
<gene>
    <name evidence="3" type="ORF">K7472_14785</name>
</gene>
<evidence type="ECO:0000259" key="2">
    <source>
        <dbReference type="Pfam" id="PF03109"/>
    </source>
</evidence>
<name>A0ABS7QSE9_9ACTN</name>
<proteinExistence type="inferred from homology"/>
<evidence type="ECO:0000313" key="4">
    <source>
        <dbReference type="Proteomes" id="UP001198565"/>
    </source>
</evidence>
<dbReference type="InterPro" id="IPR011009">
    <property type="entry name" value="Kinase-like_dom_sf"/>
</dbReference>
<protein>
    <submittedName>
        <fullName evidence="3">AarF/ABC1/UbiB kinase family protein</fullName>
    </submittedName>
</protein>
<feature type="domain" description="ABC1 atypical kinase-like" evidence="2">
    <location>
        <begin position="83"/>
        <end position="327"/>
    </location>
</feature>
<keyword evidence="3" id="KW-0418">Kinase</keyword>
<evidence type="ECO:0000313" key="3">
    <source>
        <dbReference type="EMBL" id="MBY8886116.1"/>
    </source>
</evidence>
<keyword evidence="3" id="KW-0808">Transferase</keyword>
<dbReference type="Pfam" id="PF03109">
    <property type="entry name" value="ABC1"/>
    <property type="match status" value="1"/>
</dbReference>
<dbReference type="EMBL" id="JAINVZ010000008">
    <property type="protein sequence ID" value="MBY8886116.1"/>
    <property type="molecule type" value="Genomic_DNA"/>
</dbReference>
<dbReference type="Proteomes" id="UP001198565">
    <property type="component" value="Unassembled WGS sequence"/>
</dbReference>
<dbReference type="PANTHER" id="PTHR10566:SF113">
    <property type="entry name" value="PROTEIN ACTIVITY OF BC1 COMPLEX KINASE 7, CHLOROPLASTIC"/>
    <property type="match status" value="1"/>
</dbReference>
<accession>A0ABS7QSE9</accession>
<organism evidence="3 4">
    <name type="scientific">Streptantibioticus parmotrematis</name>
    <dbReference type="NCBI Taxonomy" id="2873249"/>
    <lineage>
        <taxon>Bacteria</taxon>
        <taxon>Bacillati</taxon>
        <taxon>Actinomycetota</taxon>
        <taxon>Actinomycetes</taxon>
        <taxon>Kitasatosporales</taxon>
        <taxon>Streptomycetaceae</taxon>
        <taxon>Streptantibioticus</taxon>
    </lineage>
</organism>
<comment type="caution">
    <text evidence="3">The sequence shown here is derived from an EMBL/GenBank/DDBJ whole genome shotgun (WGS) entry which is preliminary data.</text>
</comment>
<dbReference type="PANTHER" id="PTHR10566">
    <property type="entry name" value="CHAPERONE-ACTIVITY OF BC1 COMPLEX CABC1 -RELATED"/>
    <property type="match status" value="1"/>
</dbReference>